<comment type="caution">
    <text evidence="2">The sequence shown here is derived from an EMBL/GenBank/DDBJ whole genome shotgun (WGS) entry which is preliminary data.</text>
</comment>
<dbReference type="SUPFAM" id="SSF54106">
    <property type="entry name" value="LysM domain"/>
    <property type="match status" value="3"/>
</dbReference>
<dbReference type="RefSeq" id="WP_200672967.1">
    <property type="nucleotide sequence ID" value="NZ_JAACYA010000001.1"/>
</dbReference>
<evidence type="ECO:0000313" key="2">
    <source>
        <dbReference type="EMBL" id="MBK3331548.1"/>
    </source>
</evidence>
<feature type="domain" description="LysM" evidence="1">
    <location>
        <begin position="316"/>
        <end position="359"/>
    </location>
</feature>
<dbReference type="CDD" id="cd16894">
    <property type="entry name" value="MltD-like"/>
    <property type="match status" value="1"/>
</dbReference>
<dbReference type="InterPro" id="IPR018392">
    <property type="entry name" value="LysM"/>
</dbReference>
<accession>A0ABS1GF34</accession>
<dbReference type="Proteomes" id="UP000772812">
    <property type="component" value="Unassembled WGS sequence"/>
</dbReference>
<evidence type="ECO:0000259" key="1">
    <source>
        <dbReference type="PROSITE" id="PS51782"/>
    </source>
</evidence>
<dbReference type="PANTHER" id="PTHR33734:SF22">
    <property type="entry name" value="MEMBRANE-BOUND LYTIC MUREIN TRANSGLYCOSYLASE D"/>
    <property type="match status" value="1"/>
</dbReference>
<dbReference type="Gene3D" id="1.10.530.10">
    <property type="match status" value="1"/>
</dbReference>
<dbReference type="Pfam" id="PF01476">
    <property type="entry name" value="LysM"/>
    <property type="match status" value="3"/>
</dbReference>
<dbReference type="InterPro" id="IPR036779">
    <property type="entry name" value="LysM_dom_sf"/>
</dbReference>
<dbReference type="PANTHER" id="PTHR33734">
    <property type="entry name" value="LYSM DOMAIN-CONTAINING GPI-ANCHORED PROTEIN 2"/>
    <property type="match status" value="1"/>
</dbReference>
<evidence type="ECO:0000313" key="3">
    <source>
        <dbReference type="Proteomes" id="UP000772812"/>
    </source>
</evidence>
<dbReference type="PROSITE" id="PS51782">
    <property type="entry name" value="LYSM"/>
    <property type="match status" value="3"/>
</dbReference>
<sequence>MKKLITVLLAFSFCFASPVKDEIQPEDIDILISLALDSSSVLNDSSFFDSKIDISIKIDLVEKSMIQNRIRIFKKRGLKKISYYLDRGKRYIPLIKEIFDRYSIPDEFIFLPIIESHFNIRAKSPAGAAGLWQFMPQTARMYGLTINKWIDERYDVEKSTIAAALYLKDLYGIFEDWTLALASYNTGEGVIIRKINKYGGLNFWDIDEYLSKETRNYVPNFLATVSIVRELLQKEHFDYKHMEFDILRVNKPVSLRYIASLIGYPVHLLREMNPHLKKGITPPYEGEYNVYIPKGYRETLEVALEKAPLERYPALKEYTVKKGDSLGKIAKKFGITVSYLKKINDIQNTVIMAGSVIKVPSYITAYPDYYDSIIDLSEDIIYTPKGIIYKVKKGDTLGKIAKKFRVSISAIKRWNRIKGFIYPNQRIIIYKRVKYRNTGESVVIKRNISYLKRKVKKRKPTFRYIFYRVKKGDSLLKIAKKYGVSVGQIKQWNRLKGNVIRVGQKITIIKRTNDG</sequence>
<proteinExistence type="predicted"/>
<dbReference type="Gene3D" id="3.10.350.10">
    <property type="entry name" value="LysM domain"/>
    <property type="match status" value="3"/>
</dbReference>
<reference evidence="2 3" key="1">
    <citation type="journal article" date="2021" name="Syst. Appl. Microbiol.">
        <title>Persephonella atlantica sp. nov.: How to adapt to physico-chemical gradients in high temperature hydrothermal habitats.</title>
        <authorList>
            <person name="Francois D.X."/>
            <person name="Godfroy A."/>
            <person name="Mathien C."/>
            <person name="Aube J."/>
            <person name="Cathalot C."/>
            <person name="Lesongeur F."/>
            <person name="L'Haridon S."/>
            <person name="Philippon X."/>
            <person name="Roussel E.G."/>
        </authorList>
    </citation>
    <scope>NUCLEOTIDE SEQUENCE [LARGE SCALE GENOMIC DNA]</scope>
    <source>
        <strain evidence="2 3">MO1340</strain>
    </source>
</reference>
<dbReference type="SMART" id="SM00257">
    <property type="entry name" value="LysM"/>
    <property type="match status" value="3"/>
</dbReference>
<dbReference type="InterPro" id="IPR023346">
    <property type="entry name" value="Lysozyme-like_dom_sf"/>
</dbReference>
<dbReference type="InterPro" id="IPR008258">
    <property type="entry name" value="Transglycosylase_SLT_dom_1"/>
</dbReference>
<keyword evidence="3" id="KW-1185">Reference proteome</keyword>
<feature type="domain" description="LysM" evidence="1">
    <location>
        <begin position="387"/>
        <end position="435"/>
    </location>
</feature>
<dbReference type="SUPFAM" id="SSF53955">
    <property type="entry name" value="Lysozyme-like"/>
    <property type="match status" value="1"/>
</dbReference>
<protein>
    <submittedName>
        <fullName evidence="2">LysM peptidoglycan-binding domain-containing protein</fullName>
    </submittedName>
</protein>
<feature type="domain" description="LysM" evidence="1">
    <location>
        <begin position="465"/>
        <end position="508"/>
    </location>
</feature>
<gene>
    <name evidence="2" type="ORF">GWK41_00540</name>
</gene>
<name>A0ABS1GF34_9AQUI</name>
<dbReference type="CDD" id="cd00118">
    <property type="entry name" value="LysM"/>
    <property type="match status" value="3"/>
</dbReference>
<organism evidence="2 3">
    <name type="scientific">Persephonella atlantica</name>
    <dbReference type="NCBI Taxonomy" id="2699429"/>
    <lineage>
        <taxon>Bacteria</taxon>
        <taxon>Pseudomonadati</taxon>
        <taxon>Aquificota</taxon>
        <taxon>Aquificia</taxon>
        <taxon>Aquificales</taxon>
        <taxon>Hydrogenothermaceae</taxon>
        <taxon>Persephonella</taxon>
    </lineage>
</organism>
<dbReference type="EMBL" id="JAACYA010000001">
    <property type="protein sequence ID" value="MBK3331548.1"/>
    <property type="molecule type" value="Genomic_DNA"/>
</dbReference>
<dbReference type="Pfam" id="PF01464">
    <property type="entry name" value="SLT"/>
    <property type="match status" value="1"/>
</dbReference>